<dbReference type="CDD" id="cd16377">
    <property type="entry name" value="23S_rRNA_IVP_like"/>
    <property type="match status" value="1"/>
</dbReference>
<organism evidence="1 2">
    <name type="scientific">Gracilimonas mengyeensis</name>
    <dbReference type="NCBI Taxonomy" id="1302730"/>
    <lineage>
        <taxon>Bacteria</taxon>
        <taxon>Pseudomonadati</taxon>
        <taxon>Balneolota</taxon>
        <taxon>Balneolia</taxon>
        <taxon>Balneolales</taxon>
        <taxon>Balneolaceae</taxon>
        <taxon>Gracilimonas</taxon>
    </lineage>
</organism>
<dbReference type="OrthoDB" id="9811959at2"/>
<dbReference type="RefSeq" id="WP_142456247.1">
    <property type="nucleotide sequence ID" value="NZ_FXTP01000021.1"/>
</dbReference>
<gene>
    <name evidence="1" type="ORF">SAMN06265219_12142</name>
</gene>
<evidence type="ECO:0000313" key="1">
    <source>
        <dbReference type="EMBL" id="SMO96773.1"/>
    </source>
</evidence>
<proteinExistence type="predicted"/>
<dbReference type="Proteomes" id="UP000317557">
    <property type="component" value="Unassembled WGS sequence"/>
</dbReference>
<dbReference type="InterPro" id="IPR036583">
    <property type="entry name" value="23S_rRNA_IVS_sf"/>
</dbReference>
<dbReference type="NCBIfam" id="TIGR02436">
    <property type="entry name" value="four helix bundle protein"/>
    <property type="match status" value="1"/>
</dbReference>
<evidence type="ECO:0000313" key="2">
    <source>
        <dbReference type="Proteomes" id="UP000317557"/>
    </source>
</evidence>
<dbReference type="InterPro" id="IPR012657">
    <property type="entry name" value="23S_rRNA-intervening_sequence"/>
</dbReference>
<keyword evidence="2" id="KW-1185">Reference proteome</keyword>
<dbReference type="PANTHER" id="PTHR38471:SF2">
    <property type="entry name" value="FOUR HELIX BUNDLE PROTEIN"/>
    <property type="match status" value="1"/>
</dbReference>
<sequence length="121" mass="13857">MDFAFKDLQVWQKAIDFADYAISLTEDLNTPRKHFRLVEQFEAASTSIAMNIAEGKGRNSKKEFIHYLYIARGSAYETVTLAIIFARRNWINNEQLTKLESDALEIASMIKGLINSIHKSI</sequence>
<dbReference type="Pfam" id="PF05635">
    <property type="entry name" value="23S_rRNA_IVP"/>
    <property type="match status" value="1"/>
</dbReference>
<reference evidence="1 2" key="1">
    <citation type="submission" date="2017-05" db="EMBL/GenBank/DDBJ databases">
        <authorList>
            <person name="Varghese N."/>
            <person name="Submissions S."/>
        </authorList>
    </citation>
    <scope>NUCLEOTIDE SEQUENCE [LARGE SCALE GENOMIC DNA]</scope>
    <source>
        <strain evidence="1 2">DSM 21985</strain>
    </source>
</reference>
<dbReference type="PANTHER" id="PTHR38471">
    <property type="entry name" value="FOUR HELIX BUNDLE PROTEIN"/>
    <property type="match status" value="1"/>
</dbReference>
<protein>
    <submittedName>
        <fullName evidence="1">Four helix bundle protein</fullName>
    </submittedName>
</protein>
<dbReference type="SUPFAM" id="SSF158446">
    <property type="entry name" value="IVS-encoded protein-like"/>
    <property type="match status" value="1"/>
</dbReference>
<name>A0A521FKP3_9BACT</name>
<dbReference type="AlphaFoldDB" id="A0A521FKP3"/>
<dbReference type="EMBL" id="FXTP01000021">
    <property type="protein sequence ID" value="SMO96773.1"/>
    <property type="molecule type" value="Genomic_DNA"/>
</dbReference>
<accession>A0A521FKP3</accession>
<dbReference type="Gene3D" id="1.20.1440.60">
    <property type="entry name" value="23S rRNA-intervening sequence"/>
    <property type="match status" value="1"/>
</dbReference>